<sequence length="138" mass="15737">MDKKSVKPASFQFKRYLVTDTSVRLTGREIKEPVQIGIEPEGDIDEAKKTFLLTLRVLIRDEEKNLDFSMVIKGFFEYEVDKIQDLLPYISTNAPAILFPYVRAYISNITALGGMPPIILPTWNLEGVGKMLREKLLS</sequence>
<dbReference type="GO" id="GO:0051082">
    <property type="term" value="F:unfolded protein binding"/>
    <property type="evidence" value="ECO:0007669"/>
    <property type="project" value="InterPro"/>
</dbReference>
<dbReference type="Pfam" id="PF02556">
    <property type="entry name" value="SecB"/>
    <property type="match status" value="1"/>
</dbReference>
<organism evidence="5 6">
    <name type="scientific">Porphyromonas circumdentaria</name>
    <dbReference type="NCBI Taxonomy" id="29524"/>
    <lineage>
        <taxon>Bacteria</taxon>
        <taxon>Pseudomonadati</taxon>
        <taxon>Bacteroidota</taxon>
        <taxon>Bacteroidia</taxon>
        <taxon>Bacteroidales</taxon>
        <taxon>Porphyromonadaceae</taxon>
        <taxon>Porphyromonas</taxon>
    </lineage>
</organism>
<dbReference type="InterPro" id="IPR003708">
    <property type="entry name" value="SecB"/>
</dbReference>
<keyword evidence="2" id="KW-0813">Transport</keyword>
<keyword evidence="3" id="KW-0653">Protein transport</keyword>
<evidence type="ECO:0000313" key="5">
    <source>
        <dbReference type="EMBL" id="SJZ58598.1"/>
    </source>
</evidence>
<evidence type="ECO:0000256" key="1">
    <source>
        <dbReference type="ARBA" id="ARBA00009990"/>
    </source>
</evidence>
<evidence type="ECO:0000256" key="2">
    <source>
        <dbReference type="ARBA" id="ARBA00022448"/>
    </source>
</evidence>
<dbReference type="RefSeq" id="WP_078736500.1">
    <property type="nucleotide sequence ID" value="NZ_FUXE01000004.1"/>
</dbReference>
<protein>
    <submittedName>
        <fullName evidence="5">Preprotein translocase subunit SecB</fullName>
    </submittedName>
</protein>
<proteinExistence type="inferred from homology"/>
<accession>A0A1T4LVR7</accession>
<dbReference type="Proteomes" id="UP000190121">
    <property type="component" value="Unassembled WGS sequence"/>
</dbReference>
<dbReference type="AlphaFoldDB" id="A0A1T4LVR7"/>
<evidence type="ECO:0000256" key="3">
    <source>
        <dbReference type="ARBA" id="ARBA00022927"/>
    </source>
</evidence>
<evidence type="ECO:0000256" key="4">
    <source>
        <dbReference type="ARBA" id="ARBA00023010"/>
    </source>
</evidence>
<dbReference type="Gene3D" id="3.10.420.10">
    <property type="entry name" value="SecB-like"/>
    <property type="match status" value="1"/>
</dbReference>
<dbReference type="SUPFAM" id="SSF54611">
    <property type="entry name" value="SecB-like"/>
    <property type="match status" value="1"/>
</dbReference>
<dbReference type="OrthoDB" id="983047at2"/>
<dbReference type="STRING" id="29524.SAMN02745171_00542"/>
<reference evidence="6" key="1">
    <citation type="submission" date="2017-02" db="EMBL/GenBank/DDBJ databases">
        <authorList>
            <person name="Varghese N."/>
            <person name="Submissions S."/>
        </authorList>
    </citation>
    <scope>NUCLEOTIDE SEQUENCE [LARGE SCALE GENOMIC DNA]</scope>
    <source>
        <strain evidence="6">ATCC 51356</strain>
    </source>
</reference>
<dbReference type="InterPro" id="IPR035958">
    <property type="entry name" value="SecB-like_sf"/>
</dbReference>
<keyword evidence="4" id="KW-0811">Translocation</keyword>
<dbReference type="GO" id="GO:0015031">
    <property type="term" value="P:protein transport"/>
    <property type="evidence" value="ECO:0007669"/>
    <property type="project" value="UniProtKB-KW"/>
</dbReference>
<dbReference type="EMBL" id="FUXE01000004">
    <property type="protein sequence ID" value="SJZ58598.1"/>
    <property type="molecule type" value="Genomic_DNA"/>
</dbReference>
<comment type="similarity">
    <text evidence="1">Belongs to the SecB family.</text>
</comment>
<gene>
    <name evidence="5" type="ORF">SAMN02745171_00542</name>
</gene>
<name>A0A1T4LVR7_9PORP</name>
<keyword evidence="6" id="KW-1185">Reference proteome</keyword>
<evidence type="ECO:0000313" key="6">
    <source>
        <dbReference type="Proteomes" id="UP000190121"/>
    </source>
</evidence>
<dbReference type="GO" id="GO:0051262">
    <property type="term" value="P:protein tetramerization"/>
    <property type="evidence" value="ECO:0007669"/>
    <property type="project" value="InterPro"/>
</dbReference>